<proteinExistence type="predicted"/>
<keyword evidence="2" id="KW-1185">Reference proteome</keyword>
<gene>
    <name evidence="1" type="ORF">GCM10023168_29700</name>
</gene>
<name>A0ABP8KMA9_9MICO</name>
<protein>
    <submittedName>
        <fullName evidence="1">Uncharacterized protein</fullName>
    </submittedName>
</protein>
<evidence type="ECO:0000313" key="2">
    <source>
        <dbReference type="Proteomes" id="UP001500945"/>
    </source>
</evidence>
<dbReference type="Proteomes" id="UP001500945">
    <property type="component" value="Unassembled WGS sequence"/>
</dbReference>
<sequence>MLPFDAELTVDDRDAVHGELQADGLVLERLVAHIQHQVCVVRSYQAYLGIRCRDLRVWGRIFVTAASS</sequence>
<comment type="caution">
    <text evidence="1">The sequence shown here is derived from an EMBL/GenBank/DDBJ whole genome shotgun (WGS) entry which is preliminary data.</text>
</comment>
<reference evidence="2" key="1">
    <citation type="journal article" date="2019" name="Int. J. Syst. Evol. Microbiol.">
        <title>The Global Catalogue of Microorganisms (GCM) 10K type strain sequencing project: providing services to taxonomists for standard genome sequencing and annotation.</title>
        <authorList>
            <consortium name="The Broad Institute Genomics Platform"/>
            <consortium name="The Broad Institute Genome Sequencing Center for Infectious Disease"/>
            <person name="Wu L."/>
            <person name="Ma J."/>
        </authorList>
    </citation>
    <scope>NUCLEOTIDE SEQUENCE [LARGE SCALE GENOMIC DNA]</scope>
    <source>
        <strain evidence="2">JCM 17809</strain>
    </source>
</reference>
<organism evidence="1 2">
    <name type="scientific">Fodinibacter luteus</name>
    <dbReference type="NCBI Taxonomy" id="552064"/>
    <lineage>
        <taxon>Bacteria</taxon>
        <taxon>Bacillati</taxon>
        <taxon>Actinomycetota</taxon>
        <taxon>Actinomycetes</taxon>
        <taxon>Micrococcales</taxon>
        <taxon>Intrasporangiaceae</taxon>
        <taxon>Fodinibacter (ex Wang et al. 2009)</taxon>
    </lineage>
</organism>
<accession>A0ABP8KMA9</accession>
<evidence type="ECO:0000313" key="1">
    <source>
        <dbReference type="EMBL" id="GAA4410218.1"/>
    </source>
</evidence>
<dbReference type="EMBL" id="BAABGM010000019">
    <property type="protein sequence ID" value="GAA4410218.1"/>
    <property type="molecule type" value="Genomic_DNA"/>
</dbReference>